<sequence>MRSAWPKYEEKMEYIIQWEPNLQIIKTYLKEVKELLNCTENMNITVVYFVGAFDENPFVAPTYDGGIALCLPIENGTSESRVMIAHELTHIVHAKTADFSNSWKCTIGSTVLQEGLATQVGKYIVPEHTDEYYIERNEGWFSSCQNVRNKILTGIYPYLHKSSPEYSMKFTFGKGTTNHYREAYFAGWEIVRTLLENGKSFSEIASIQENEIPAYLECVYKETSVSK</sequence>
<dbReference type="InterPro" id="IPR018728">
    <property type="entry name" value="DUF2268"/>
</dbReference>
<accession>A0A2A8U617</accession>
<evidence type="ECO:0000259" key="1">
    <source>
        <dbReference type="Pfam" id="PF10026"/>
    </source>
</evidence>
<gene>
    <name evidence="2" type="ORF">COA08_20265</name>
</gene>
<dbReference type="AlphaFoldDB" id="A0A2A8U617"/>
<dbReference type="RefSeq" id="WP_097829353.1">
    <property type="nucleotide sequence ID" value="NZ_NUJQ01000026.1"/>
</dbReference>
<evidence type="ECO:0000313" key="2">
    <source>
        <dbReference type="EMBL" id="PGQ07231.1"/>
    </source>
</evidence>
<evidence type="ECO:0000313" key="3">
    <source>
        <dbReference type="Proteomes" id="UP000221438"/>
    </source>
</evidence>
<reference evidence="2 3" key="1">
    <citation type="submission" date="2017-09" db="EMBL/GenBank/DDBJ databases">
        <title>Large-scale bioinformatics analysis of Bacillus genomes uncovers conserved roles of natural products in bacterial physiology.</title>
        <authorList>
            <consortium name="Agbiome Team Llc"/>
            <person name="Bleich R.M."/>
            <person name="Grubbs K.J."/>
            <person name="Santa Maria K.C."/>
            <person name="Allen S.E."/>
            <person name="Farag S."/>
            <person name="Shank E.A."/>
            <person name="Bowers A."/>
        </authorList>
    </citation>
    <scope>NUCLEOTIDE SEQUENCE [LARGE SCALE GENOMIC DNA]</scope>
    <source>
        <strain evidence="2 3">AFS046104</strain>
    </source>
</reference>
<proteinExistence type="predicted"/>
<dbReference type="Pfam" id="PF10026">
    <property type="entry name" value="DUF2268"/>
    <property type="match status" value="1"/>
</dbReference>
<comment type="caution">
    <text evidence="2">The sequence shown here is derived from an EMBL/GenBank/DDBJ whole genome shotgun (WGS) entry which is preliminary data.</text>
</comment>
<protein>
    <recommendedName>
        <fullName evidence="1">DUF2268 domain-containing protein</fullName>
    </recommendedName>
</protein>
<feature type="domain" description="DUF2268" evidence="1">
    <location>
        <begin position="63"/>
        <end position="212"/>
    </location>
</feature>
<dbReference type="EMBL" id="NUJQ01000026">
    <property type="protein sequence ID" value="PGQ07231.1"/>
    <property type="molecule type" value="Genomic_DNA"/>
</dbReference>
<name>A0A2A8U617_BACCE</name>
<dbReference type="Proteomes" id="UP000221438">
    <property type="component" value="Unassembled WGS sequence"/>
</dbReference>
<organism evidence="2 3">
    <name type="scientific">Bacillus cereus</name>
    <dbReference type="NCBI Taxonomy" id="1396"/>
    <lineage>
        <taxon>Bacteria</taxon>
        <taxon>Bacillati</taxon>
        <taxon>Bacillota</taxon>
        <taxon>Bacilli</taxon>
        <taxon>Bacillales</taxon>
        <taxon>Bacillaceae</taxon>
        <taxon>Bacillus</taxon>
        <taxon>Bacillus cereus group</taxon>
    </lineage>
</organism>